<dbReference type="InterPro" id="IPR001492">
    <property type="entry name" value="Flagellin"/>
</dbReference>
<protein>
    <recommendedName>
        <fullName evidence="4">Flagellin</fullName>
    </recommendedName>
</protein>
<comment type="similarity">
    <text evidence="1 4">Belongs to the bacterial flagellin family.</text>
</comment>
<dbReference type="InterPro" id="IPR001029">
    <property type="entry name" value="Flagellin_N"/>
</dbReference>
<dbReference type="Proteomes" id="UP000216538">
    <property type="component" value="Unassembled WGS sequence"/>
</dbReference>
<keyword evidence="3 4" id="KW-0975">Bacterial flagellum</keyword>
<keyword evidence="2 4" id="KW-0964">Secreted</keyword>
<evidence type="ECO:0000256" key="2">
    <source>
        <dbReference type="ARBA" id="ARBA00022525"/>
    </source>
</evidence>
<keyword evidence="7" id="KW-0282">Flagellum</keyword>
<comment type="function">
    <text evidence="4">Flagellin is the subunit protein which polymerizes to form the filaments of bacterial flagella.</text>
</comment>
<proteinExistence type="inferred from homology"/>
<dbReference type="InterPro" id="IPR046358">
    <property type="entry name" value="Flagellin_C"/>
</dbReference>
<dbReference type="RefSeq" id="WP_040480020.1">
    <property type="nucleotide sequence ID" value="NZ_JH393257.1"/>
</dbReference>
<evidence type="ECO:0000256" key="3">
    <source>
        <dbReference type="ARBA" id="ARBA00023143"/>
    </source>
</evidence>
<reference evidence="7 8" key="1">
    <citation type="submission" date="2017-07" db="EMBL/GenBank/DDBJ databases">
        <title>Shotgun whole genome sequences of three halophilic bacterial isolates.</title>
        <authorList>
            <person name="Pozzo T."/>
            <person name="Higdon S.M."/>
            <person name="Quillaguaman J."/>
        </authorList>
    </citation>
    <scope>NUCLEOTIDE SEQUENCE [LARGE SCALE GENOMIC DNA]</scope>
    <source>
        <strain evidence="7 8">LC1</strain>
    </source>
</reference>
<keyword evidence="8" id="KW-1185">Reference proteome</keyword>
<dbReference type="PANTHER" id="PTHR42792">
    <property type="entry name" value="FLAGELLIN"/>
    <property type="match status" value="1"/>
</dbReference>
<dbReference type="SUPFAM" id="SSF64518">
    <property type="entry name" value="Phase 1 flagellin"/>
    <property type="match status" value="1"/>
</dbReference>
<dbReference type="EMBL" id="NPEY01000012">
    <property type="protein sequence ID" value="OZT73238.1"/>
    <property type="molecule type" value="Genomic_DNA"/>
</dbReference>
<accession>A0ABX4G6L2</accession>
<dbReference type="PRINTS" id="PR00207">
    <property type="entry name" value="FLAGELLIN"/>
</dbReference>
<sequence length="293" mass="30435">MSVINTNITALIGQNNLSNSQSMLAKAQERLSSGLRINSASDDAAGQAIANKMTAQIKGMDQASRNASDGISLVQTMEGGLDQVNDNLQRIRELAVQGANDTNTKEDRAAITTEINERLAEIDRVANSNNFNGTNLLSSGGATLNIQVGSNTSDNDVIEVDTVNATVAGLGLEAVASGSTAAAVTGGEFVVADASGGATHTEFQNLINAVDEATEGLDTNRATLGATLNRFDSVIDNLSTTSTNLSEARSRIEDADYAVEVSNMTRANILQQAGTSMLAQANQTPQSVLSLLG</sequence>
<dbReference type="Pfam" id="PF00669">
    <property type="entry name" value="Flagellin_N"/>
    <property type="match status" value="1"/>
</dbReference>
<comment type="caution">
    <text evidence="7">The sequence shown here is derived from an EMBL/GenBank/DDBJ whole genome shotgun (WGS) entry which is preliminary data.</text>
</comment>
<evidence type="ECO:0000259" key="6">
    <source>
        <dbReference type="Pfam" id="PF00700"/>
    </source>
</evidence>
<dbReference type="Pfam" id="PF00700">
    <property type="entry name" value="Flagellin_C"/>
    <property type="match status" value="1"/>
</dbReference>
<evidence type="ECO:0000256" key="1">
    <source>
        <dbReference type="ARBA" id="ARBA00005709"/>
    </source>
</evidence>
<feature type="domain" description="Flagellin C-terminal" evidence="6">
    <location>
        <begin position="207"/>
        <end position="292"/>
    </location>
</feature>
<dbReference type="Gene3D" id="1.20.1330.10">
    <property type="entry name" value="f41 fragment of flagellin, N-terminal domain"/>
    <property type="match status" value="1"/>
</dbReference>
<evidence type="ECO:0000313" key="8">
    <source>
        <dbReference type="Proteomes" id="UP000216538"/>
    </source>
</evidence>
<dbReference type="PANTHER" id="PTHR42792:SF2">
    <property type="entry name" value="FLAGELLIN"/>
    <property type="match status" value="1"/>
</dbReference>
<evidence type="ECO:0000256" key="4">
    <source>
        <dbReference type="RuleBase" id="RU362073"/>
    </source>
</evidence>
<feature type="domain" description="Flagellin N-terminal" evidence="5">
    <location>
        <begin position="4"/>
        <end position="138"/>
    </location>
</feature>
<gene>
    <name evidence="7" type="ORF">CE457_15025</name>
</gene>
<keyword evidence="7" id="KW-0966">Cell projection</keyword>
<comment type="subcellular location">
    <subcellularLocation>
        <location evidence="4">Secreted</location>
    </subcellularLocation>
    <subcellularLocation>
        <location evidence="4">Bacterial flagellum</location>
    </subcellularLocation>
</comment>
<name>A0ABX4G6L2_9GAMM</name>
<organism evidence="7 8">
    <name type="scientific">Vreelandella boliviensis LC1</name>
    <dbReference type="NCBI Taxonomy" id="1072583"/>
    <lineage>
        <taxon>Bacteria</taxon>
        <taxon>Pseudomonadati</taxon>
        <taxon>Pseudomonadota</taxon>
        <taxon>Gammaproteobacteria</taxon>
        <taxon>Oceanospirillales</taxon>
        <taxon>Halomonadaceae</taxon>
        <taxon>Vreelandella</taxon>
    </lineage>
</organism>
<evidence type="ECO:0000313" key="7">
    <source>
        <dbReference type="EMBL" id="OZT73238.1"/>
    </source>
</evidence>
<keyword evidence="7" id="KW-0969">Cilium</keyword>
<evidence type="ECO:0000259" key="5">
    <source>
        <dbReference type="Pfam" id="PF00669"/>
    </source>
</evidence>